<organism evidence="5 6">
    <name type="scientific">Rotaria socialis</name>
    <dbReference type="NCBI Taxonomy" id="392032"/>
    <lineage>
        <taxon>Eukaryota</taxon>
        <taxon>Metazoa</taxon>
        <taxon>Spiralia</taxon>
        <taxon>Gnathifera</taxon>
        <taxon>Rotifera</taxon>
        <taxon>Eurotatoria</taxon>
        <taxon>Bdelloidea</taxon>
        <taxon>Philodinida</taxon>
        <taxon>Philodinidae</taxon>
        <taxon>Rotaria</taxon>
    </lineage>
</organism>
<dbReference type="GO" id="GO:0005829">
    <property type="term" value="C:cytosol"/>
    <property type="evidence" value="ECO:0007669"/>
    <property type="project" value="TreeGrafter"/>
</dbReference>
<dbReference type="PANTHER" id="PTHR48097">
    <property type="entry name" value="L-THREONINE ALDOLASE-RELATED"/>
    <property type="match status" value="1"/>
</dbReference>
<comment type="similarity">
    <text evidence="2">Belongs to the threonine aldolase family.</text>
</comment>
<gene>
    <name evidence="5" type="ORF">GRG538_LOCUS15216</name>
</gene>
<evidence type="ECO:0000256" key="3">
    <source>
        <dbReference type="ARBA" id="ARBA00022898"/>
    </source>
</evidence>
<comment type="cofactor">
    <cofactor evidence="1">
        <name>pyridoxal 5'-phosphate</name>
        <dbReference type="ChEBI" id="CHEBI:597326"/>
    </cofactor>
</comment>
<dbReference type="Gene3D" id="3.40.640.10">
    <property type="entry name" value="Type I PLP-dependent aspartate aminotransferase-like (Major domain)"/>
    <property type="match status" value="1"/>
</dbReference>
<dbReference type="InterPro" id="IPR015424">
    <property type="entry name" value="PyrdxlP-dep_Trfase"/>
</dbReference>
<accession>A0A818EWX7</accession>
<evidence type="ECO:0000256" key="2">
    <source>
        <dbReference type="ARBA" id="ARBA00006966"/>
    </source>
</evidence>
<dbReference type="EMBL" id="CAJNYT010002335">
    <property type="protein sequence ID" value="CAF3464928.1"/>
    <property type="molecule type" value="Genomic_DNA"/>
</dbReference>
<dbReference type="SUPFAM" id="SSF53383">
    <property type="entry name" value="PLP-dependent transferases"/>
    <property type="match status" value="1"/>
</dbReference>
<dbReference type="Proteomes" id="UP000663872">
    <property type="component" value="Unassembled WGS sequence"/>
</dbReference>
<evidence type="ECO:0000256" key="1">
    <source>
        <dbReference type="ARBA" id="ARBA00001933"/>
    </source>
</evidence>
<feature type="domain" description="Aromatic amino acid beta-eliminating lyase/threonine aldolase" evidence="4">
    <location>
        <begin position="4"/>
        <end position="60"/>
    </location>
</feature>
<name>A0A818EWX7_9BILA</name>
<evidence type="ECO:0000313" key="5">
    <source>
        <dbReference type="EMBL" id="CAF3464928.1"/>
    </source>
</evidence>
<dbReference type="InterPro" id="IPR015421">
    <property type="entry name" value="PyrdxlP-dep_Trfase_major"/>
</dbReference>
<dbReference type="PANTHER" id="PTHR48097:SF9">
    <property type="entry name" value="L-THREONINE ALDOLASE"/>
    <property type="match status" value="1"/>
</dbReference>
<reference evidence="5" key="1">
    <citation type="submission" date="2021-02" db="EMBL/GenBank/DDBJ databases">
        <authorList>
            <person name="Nowell W R."/>
        </authorList>
    </citation>
    <scope>NUCLEOTIDE SEQUENCE</scope>
</reference>
<evidence type="ECO:0000259" key="4">
    <source>
        <dbReference type="Pfam" id="PF01212"/>
    </source>
</evidence>
<dbReference type="Pfam" id="PF01212">
    <property type="entry name" value="Beta_elim_lyase"/>
    <property type="match status" value="1"/>
</dbReference>
<dbReference type="GO" id="GO:0006567">
    <property type="term" value="P:L-threonine catabolic process"/>
    <property type="evidence" value="ECO:0007669"/>
    <property type="project" value="TreeGrafter"/>
</dbReference>
<keyword evidence="3" id="KW-0663">Pyridoxal phosphate</keyword>
<dbReference type="GO" id="GO:0006545">
    <property type="term" value="P:glycine biosynthetic process"/>
    <property type="evidence" value="ECO:0007669"/>
    <property type="project" value="TreeGrafter"/>
</dbReference>
<comment type="caution">
    <text evidence="5">The sequence shown here is derived from an EMBL/GenBank/DDBJ whole genome shotgun (WGS) entry which is preliminary data.</text>
</comment>
<protein>
    <recommendedName>
        <fullName evidence="4">Aromatic amino acid beta-eliminating lyase/threonine aldolase domain-containing protein</fullName>
    </recommendedName>
</protein>
<evidence type="ECO:0000313" key="6">
    <source>
        <dbReference type="Proteomes" id="UP000663872"/>
    </source>
</evidence>
<dbReference type="GO" id="GO:0008732">
    <property type="term" value="F:L-allo-threonine aldolase activity"/>
    <property type="evidence" value="ECO:0007669"/>
    <property type="project" value="TreeGrafter"/>
</dbReference>
<sequence>MREKVLTVEYIQSVGKLCQQYGLKLHMDASRLMNAAVKLDVSPAELVEPCDPVLFCLSKDHQNAKLLTEGLSKINGCEIDCEKDV</sequence>
<dbReference type="InterPro" id="IPR001597">
    <property type="entry name" value="ArAA_b-elim_lyase/Thr_aldolase"/>
</dbReference>
<proteinExistence type="inferred from homology"/>
<dbReference type="AlphaFoldDB" id="A0A818EWX7"/>